<dbReference type="RefSeq" id="WP_218403457.1">
    <property type="nucleotide sequence ID" value="NZ_JAGSPC010000001.1"/>
</dbReference>
<protein>
    <recommendedName>
        <fullName evidence="3">Chitooligosaccharide deacetylase</fullName>
    </recommendedName>
    <alternativeName>
        <fullName evidence="6">Nodulation protein B</fullName>
    </alternativeName>
</protein>
<evidence type="ECO:0000256" key="6">
    <source>
        <dbReference type="ARBA" id="ARBA00032976"/>
    </source>
</evidence>
<evidence type="ECO:0000256" key="2">
    <source>
        <dbReference type="ARBA" id="ARBA00010973"/>
    </source>
</evidence>
<accession>A0A9X1JL89</accession>
<proteinExistence type="inferred from homology"/>
<keyword evidence="7" id="KW-0732">Signal</keyword>
<evidence type="ECO:0000256" key="4">
    <source>
        <dbReference type="ARBA" id="ARBA00022723"/>
    </source>
</evidence>
<dbReference type="Proteomes" id="UP001138681">
    <property type="component" value="Unassembled WGS sequence"/>
</dbReference>
<dbReference type="GO" id="GO:0016810">
    <property type="term" value="F:hydrolase activity, acting on carbon-nitrogen (but not peptide) bonds"/>
    <property type="evidence" value="ECO:0007669"/>
    <property type="project" value="InterPro"/>
</dbReference>
<comment type="function">
    <text evidence="1">Is involved in generating a small heat-stable compound (Nod), an acylated oligomer of N-acetylglucosamine, that stimulates mitosis in various plant protoplasts.</text>
</comment>
<gene>
    <name evidence="9" type="ORF">KCG46_00675</name>
</gene>
<comment type="caution">
    <text evidence="9">The sequence shown here is derived from an EMBL/GenBank/DDBJ whole genome shotgun (WGS) entry which is preliminary data.</text>
</comment>
<evidence type="ECO:0000313" key="9">
    <source>
        <dbReference type="EMBL" id="MBV7258084.1"/>
    </source>
</evidence>
<keyword evidence="4" id="KW-0479">Metal-binding</keyword>
<dbReference type="GO" id="GO:0016020">
    <property type="term" value="C:membrane"/>
    <property type="evidence" value="ECO:0007669"/>
    <property type="project" value="TreeGrafter"/>
</dbReference>
<reference evidence="9" key="1">
    <citation type="submission" date="2021-04" db="EMBL/GenBank/DDBJ databases">
        <authorList>
            <person name="Pira H."/>
            <person name="Risdian C."/>
            <person name="Wink J."/>
        </authorList>
    </citation>
    <scope>NUCLEOTIDE SEQUENCE</scope>
    <source>
        <strain evidence="9">WH158</strain>
    </source>
</reference>
<keyword evidence="5" id="KW-0378">Hydrolase</keyword>
<dbReference type="Pfam" id="PF01522">
    <property type="entry name" value="Polysacc_deac_1"/>
    <property type="match status" value="1"/>
</dbReference>
<evidence type="ECO:0000256" key="7">
    <source>
        <dbReference type="SAM" id="SignalP"/>
    </source>
</evidence>
<dbReference type="EMBL" id="JAGSPC010000001">
    <property type="protein sequence ID" value="MBV7258084.1"/>
    <property type="molecule type" value="Genomic_DNA"/>
</dbReference>
<name>A0A9X1JL89_9SPHN</name>
<evidence type="ECO:0000256" key="3">
    <source>
        <dbReference type="ARBA" id="ARBA00020071"/>
    </source>
</evidence>
<dbReference type="GO" id="GO:0046872">
    <property type="term" value="F:metal ion binding"/>
    <property type="evidence" value="ECO:0007669"/>
    <property type="project" value="UniProtKB-KW"/>
</dbReference>
<dbReference type="PANTHER" id="PTHR10587:SF133">
    <property type="entry name" value="CHITIN DEACETYLASE 1-RELATED"/>
    <property type="match status" value="1"/>
</dbReference>
<feature type="signal peptide" evidence="7">
    <location>
        <begin position="1"/>
        <end position="20"/>
    </location>
</feature>
<sequence length="320" mass="35413">MAFLRSILVLFAVLLPGALAAQEAAEATPVKRIALSFDDTPRFEGALYSDDERSIRLIAALHDGDVKQAAFFLNPGKLAEKPGGHARIAAYVAAGHVIANHTFSHPQLRDTDAQAYINDIGRAAKWLDGRDGNRPWFRFPFLDEGGKDKVKRDAIRTALDELGLTNGYVTIDASDWFYDSEFSKSMRAGKSVNIDAMKELFVESHVGAAEVYDRIARDTLGRSPAHVMLLHESDLTVLALPDLIKALKADGWEFITADEAYADPIAKEMPDVPFSQGTLTEMIAWERGMPAPRWYGRNDTRIAGLLFRERVLGEAPEPEE</sequence>
<dbReference type="PROSITE" id="PS51677">
    <property type="entry name" value="NODB"/>
    <property type="match status" value="1"/>
</dbReference>
<dbReference type="InterPro" id="IPR002509">
    <property type="entry name" value="NODB_dom"/>
</dbReference>
<evidence type="ECO:0000259" key="8">
    <source>
        <dbReference type="PROSITE" id="PS51677"/>
    </source>
</evidence>
<evidence type="ECO:0000313" key="10">
    <source>
        <dbReference type="Proteomes" id="UP001138681"/>
    </source>
</evidence>
<organism evidence="9 10">
    <name type="scientific">Erythrobacter crassostreae</name>
    <dbReference type="NCBI Taxonomy" id="2828328"/>
    <lineage>
        <taxon>Bacteria</taxon>
        <taxon>Pseudomonadati</taxon>
        <taxon>Pseudomonadota</taxon>
        <taxon>Alphaproteobacteria</taxon>
        <taxon>Sphingomonadales</taxon>
        <taxon>Erythrobacteraceae</taxon>
        <taxon>Erythrobacter/Porphyrobacter group</taxon>
        <taxon>Erythrobacter</taxon>
    </lineage>
</organism>
<dbReference type="GO" id="GO:0005975">
    <property type="term" value="P:carbohydrate metabolic process"/>
    <property type="evidence" value="ECO:0007669"/>
    <property type="project" value="InterPro"/>
</dbReference>
<dbReference type="InterPro" id="IPR050248">
    <property type="entry name" value="Polysacc_deacetylase_ArnD"/>
</dbReference>
<feature type="chain" id="PRO_5040766744" description="Chitooligosaccharide deacetylase" evidence="7">
    <location>
        <begin position="21"/>
        <end position="320"/>
    </location>
</feature>
<dbReference type="AlphaFoldDB" id="A0A9X1JL89"/>
<dbReference type="PANTHER" id="PTHR10587">
    <property type="entry name" value="GLYCOSYL TRANSFERASE-RELATED"/>
    <property type="match status" value="1"/>
</dbReference>
<feature type="domain" description="NodB homology" evidence="8">
    <location>
        <begin position="31"/>
        <end position="255"/>
    </location>
</feature>
<keyword evidence="10" id="KW-1185">Reference proteome</keyword>
<evidence type="ECO:0000256" key="1">
    <source>
        <dbReference type="ARBA" id="ARBA00003236"/>
    </source>
</evidence>
<comment type="similarity">
    <text evidence="2">Belongs to the polysaccharide deacetylase family.</text>
</comment>
<evidence type="ECO:0000256" key="5">
    <source>
        <dbReference type="ARBA" id="ARBA00022801"/>
    </source>
</evidence>